<keyword evidence="1" id="KW-0472">Membrane</keyword>
<evidence type="ECO:0000256" key="1">
    <source>
        <dbReference type="SAM" id="Phobius"/>
    </source>
</evidence>
<dbReference type="AlphaFoldDB" id="A0AAD5GUX0"/>
<evidence type="ECO:0000313" key="3">
    <source>
        <dbReference type="Proteomes" id="UP001206925"/>
    </source>
</evidence>
<organism evidence="2 3">
    <name type="scientific">Ambrosia artemisiifolia</name>
    <name type="common">Common ragweed</name>
    <dbReference type="NCBI Taxonomy" id="4212"/>
    <lineage>
        <taxon>Eukaryota</taxon>
        <taxon>Viridiplantae</taxon>
        <taxon>Streptophyta</taxon>
        <taxon>Embryophyta</taxon>
        <taxon>Tracheophyta</taxon>
        <taxon>Spermatophyta</taxon>
        <taxon>Magnoliopsida</taxon>
        <taxon>eudicotyledons</taxon>
        <taxon>Gunneridae</taxon>
        <taxon>Pentapetalae</taxon>
        <taxon>asterids</taxon>
        <taxon>campanulids</taxon>
        <taxon>Asterales</taxon>
        <taxon>Asteraceae</taxon>
        <taxon>Asteroideae</taxon>
        <taxon>Heliantheae alliance</taxon>
        <taxon>Heliantheae</taxon>
        <taxon>Ambrosia</taxon>
    </lineage>
</organism>
<keyword evidence="1" id="KW-0812">Transmembrane</keyword>
<dbReference type="EMBL" id="JAMZMK010005495">
    <property type="protein sequence ID" value="KAI7753251.1"/>
    <property type="molecule type" value="Genomic_DNA"/>
</dbReference>
<name>A0AAD5GUX0_AMBAR</name>
<protein>
    <submittedName>
        <fullName evidence="2">Uncharacterized protein</fullName>
    </submittedName>
</protein>
<dbReference type="Proteomes" id="UP001206925">
    <property type="component" value="Unassembled WGS sequence"/>
</dbReference>
<accession>A0AAD5GUX0</accession>
<feature type="transmembrane region" description="Helical" evidence="1">
    <location>
        <begin position="43"/>
        <end position="61"/>
    </location>
</feature>
<evidence type="ECO:0000313" key="2">
    <source>
        <dbReference type="EMBL" id="KAI7753251.1"/>
    </source>
</evidence>
<gene>
    <name evidence="2" type="ORF">M8C21_006779</name>
</gene>
<proteinExistence type="predicted"/>
<keyword evidence="1" id="KW-1133">Transmembrane helix</keyword>
<comment type="caution">
    <text evidence="2">The sequence shown here is derived from an EMBL/GenBank/DDBJ whole genome shotgun (WGS) entry which is preliminary data.</text>
</comment>
<sequence length="62" mass="7258">VGCHDLWFKGRTTKDKNRLLLKYRRKAKPIQVLPPTVGTRQPLPTMILISSIYLQFLYVGMR</sequence>
<feature type="non-terminal residue" evidence="2">
    <location>
        <position position="62"/>
    </location>
</feature>
<reference evidence="2" key="1">
    <citation type="submission" date="2022-06" db="EMBL/GenBank/DDBJ databases">
        <title>Uncovering the hologenomic basis of an extraordinary plant invasion.</title>
        <authorList>
            <person name="Bieker V.C."/>
            <person name="Martin M.D."/>
            <person name="Gilbert T."/>
            <person name="Hodgins K."/>
            <person name="Battlay P."/>
            <person name="Petersen B."/>
            <person name="Wilson J."/>
        </authorList>
    </citation>
    <scope>NUCLEOTIDE SEQUENCE</scope>
    <source>
        <strain evidence="2">AA19_3_7</strain>
        <tissue evidence="2">Leaf</tissue>
    </source>
</reference>
<keyword evidence="3" id="KW-1185">Reference proteome</keyword>